<name>Q472Z7_CUPPJ</name>
<dbReference type="EMBL" id="CP000090">
    <property type="protein sequence ID" value="AAZ60536.1"/>
    <property type="molecule type" value="Genomic_DNA"/>
</dbReference>
<sequence length="188" mass="20632">MATHPVQSAPMLTGNRGRYRDSEEDRHMRISKGIGIAILSLLAVLVAAGCATRTEPAEDRVQIMEQRGIPYACARDDEAGRRAMEDVAPRFNVRLSMIDAGSARPLSGATVVVASADGKRLLHIVAGGSLLYMRLKQGAYRLTVGYQGRDQVRDIVVADHPQDMTFRFQVNALEDDWLLCTSTSCPCR</sequence>
<evidence type="ECO:0000256" key="1">
    <source>
        <dbReference type="SAM" id="MobiDB-lite"/>
    </source>
</evidence>
<dbReference type="AlphaFoldDB" id="Q472Z7"/>
<proteinExistence type="predicted"/>
<dbReference type="OrthoDB" id="8926484at2"/>
<feature type="region of interest" description="Disordered" evidence="1">
    <location>
        <begin position="1"/>
        <end position="22"/>
    </location>
</feature>
<reference evidence="2" key="1">
    <citation type="submission" date="2005-08" db="EMBL/GenBank/DDBJ databases">
        <title>Complete sequence of Chromosome1 of Ralstonia eutropha JMP134.</title>
        <authorList>
            <person name="Copeland A."/>
            <person name="Lucas S."/>
            <person name="Lapidus A."/>
            <person name="Barry K."/>
            <person name="Detter J.C."/>
            <person name="Glavina T."/>
            <person name="Hammon N."/>
            <person name="Israni S."/>
            <person name="Pitluck S."/>
            <person name="Goltsman E."/>
            <person name="Martinez M."/>
            <person name="Schmutz J."/>
            <person name="Larimer F."/>
            <person name="Land M."/>
            <person name="Lykidis A."/>
            <person name="Richardson P."/>
        </authorList>
    </citation>
    <scope>NUCLEOTIDE SEQUENCE</scope>
    <source>
        <strain evidence="2">JMP134</strain>
    </source>
</reference>
<accession>Q472Z7</accession>
<gene>
    <name evidence="2" type="ordered locus">Reut_A1161</name>
</gene>
<organism evidence="2">
    <name type="scientific">Cupriavidus pinatubonensis (strain JMP 134 / LMG 1197)</name>
    <name type="common">Cupriavidus necator (strain JMP 134)</name>
    <dbReference type="NCBI Taxonomy" id="264198"/>
    <lineage>
        <taxon>Bacteria</taxon>
        <taxon>Pseudomonadati</taxon>
        <taxon>Pseudomonadota</taxon>
        <taxon>Betaproteobacteria</taxon>
        <taxon>Burkholderiales</taxon>
        <taxon>Burkholderiaceae</taxon>
        <taxon>Cupriavidus</taxon>
    </lineage>
</organism>
<evidence type="ECO:0000313" key="2">
    <source>
        <dbReference type="EMBL" id="AAZ60536.1"/>
    </source>
</evidence>
<protein>
    <recommendedName>
        <fullName evidence="3">Carboxypeptidase regulatory-like domain-containing protein</fullName>
    </recommendedName>
</protein>
<dbReference type="KEGG" id="reu:Reut_A1161"/>
<evidence type="ECO:0008006" key="3">
    <source>
        <dbReference type="Google" id="ProtNLM"/>
    </source>
</evidence>
<dbReference type="HOGENOM" id="CLU_137262_0_0_4"/>